<dbReference type="EMBL" id="FNLF01000002">
    <property type="protein sequence ID" value="SDR06000.1"/>
    <property type="molecule type" value="Genomic_DNA"/>
</dbReference>
<organism evidence="3 4">
    <name type="scientific">Tsukamurella pulmonis</name>
    <dbReference type="NCBI Taxonomy" id="47312"/>
    <lineage>
        <taxon>Bacteria</taxon>
        <taxon>Bacillati</taxon>
        <taxon>Actinomycetota</taxon>
        <taxon>Actinomycetes</taxon>
        <taxon>Mycobacteriales</taxon>
        <taxon>Tsukamurellaceae</taxon>
        <taxon>Tsukamurella</taxon>
    </lineage>
</organism>
<dbReference type="Pfam" id="PF18367">
    <property type="entry name" value="Rv2175c_C"/>
    <property type="match status" value="1"/>
</dbReference>
<evidence type="ECO:0000313" key="3">
    <source>
        <dbReference type="EMBL" id="SDR06000.1"/>
    </source>
</evidence>
<dbReference type="STRING" id="47312.SAMN04489765_2993"/>
<feature type="domain" description="Rv2175c C-terminal" evidence="1">
    <location>
        <begin position="73"/>
        <end position="127"/>
    </location>
</feature>
<name>A0A1H1FYM2_9ACTN</name>
<proteinExistence type="predicted"/>
<evidence type="ECO:0000259" key="2">
    <source>
        <dbReference type="Pfam" id="PF21531"/>
    </source>
</evidence>
<dbReference type="AlphaFoldDB" id="A0A1H1FYM2"/>
<protein>
    <submittedName>
        <fullName evidence="3">Uncharacterized protein</fullName>
    </submittedName>
</protein>
<dbReference type="Proteomes" id="UP000183053">
    <property type="component" value="Unassembled WGS sequence"/>
</dbReference>
<gene>
    <name evidence="3" type="ORF">SAMN04489765_2993</name>
</gene>
<evidence type="ECO:0000313" key="4">
    <source>
        <dbReference type="Proteomes" id="UP000183053"/>
    </source>
</evidence>
<feature type="domain" description="DNA-binding protein Rv2175c wHTH" evidence="2">
    <location>
        <begin position="9"/>
        <end position="62"/>
    </location>
</feature>
<dbReference type="InterPro" id="IPR048576">
    <property type="entry name" value="Rv2175c_wHTH"/>
</dbReference>
<dbReference type="Pfam" id="PF21531">
    <property type="entry name" value="Rv2175c_wHTH"/>
    <property type="match status" value="1"/>
</dbReference>
<keyword evidence="4" id="KW-1185">Reference proteome</keyword>
<accession>A0A1H1FYM2</accession>
<dbReference type="InterPro" id="IPR041098">
    <property type="entry name" value="Rv2175c_C"/>
</dbReference>
<sequence>MTVSSVPHLSDDLLPEGTATYNLSTVSKGLGVSQSKVLQLLRDRQLLAVRRGGELHIPRLFFGEVDGRFAIAKHFTGLLVVLHDGGFHDDEILRWLFEPQEDLGDCPAELLHTDSAREIIRRAQSMAF</sequence>
<reference evidence="4" key="1">
    <citation type="submission" date="2016-10" db="EMBL/GenBank/DDBJ databases">
        <authorList>
            <person name="Varghese N."/>
            <person name="Submissions S."/>
        </authorList>
    </citation>
    <scope>NUCLEOTIDE SEQUENCE [LARGE SCALE GENOMIC DNA]</scope>
    <source>
        <strain evidence="4">DSM 44142</strain>
    </source>
</reference>
<evidence type="ECO:0000259" key="1">
    <source>
        <dbReference type="Pfam" id="PF18367"/>
    </source>
</evidence>
<dbReference type="GO" id="GO:0003677">
    <property type="term" value="F:DNA binding"/>
    <property type="evidence" value="ECO:0007669"/>
    <property type="project" value="InterPro"/>
</dbReference>